<dbReference type="AlphaFoldDB" id="A0A7S7NY67"/>
<dbReference type="PANTHER" id="PTHR33495">
    <property type="entry name" value="ANTI-SIGMA FACTOR ANTAGONIST TM_1081-RELATED-RELATED"/>
    <property type="match status" value="1"/>
</dbReference>
<evidence type="ECO:0000313" key="4">
    <source>
        <dbReference type="EMBL" id="QOY91968.1"/>
    </source>
</evidence>
<dbReference type="InterPro" id="IPR036513">
    <property type="entry name" value="STAS_dom_sf"/>
</dbReference>
<accession>A0A7S7NY67</accession>
<dbReference type="EMBL" id="CP063849">
    <property type="protein sequence ID" value="QOY91968.1"/>
    <property type="molecule type" value="Genomic_DNA"/>
</dbReference>
<protein>
    <recommendedName>
        <fullName evidence="2">Anti-sigma factor antagonist</fullName>
    </recommendedName>
</protein>
<reference evidence="4 5" key="1">
    <citation type="submission" date="2020-10" db="EMBL/GenBank/DDBJ databases">
        <title>Complete genome sequence of Paludibaculum fermentans P105T, a facultatively anaerobic acidobacterium capable of dissimilatory Fe(III) reduction.</title>
        <authorList>
            <person name="Dedysh S.N."/>
            <person name="Beletsky A.V."/>
            <person name="Kulichevskaya I.S."/>
            <person name="Mardanov A.V."/>
            <person name="Ravin N.V."/>
        </authorList>
    </citation>
    <scope>NUCLEOTIDE SEQUENCE [LARGE SCALE GENOMIC DNA]</scope>
    <source>
        <strain evidence="4 5">P105</strain>
    </source>
</reference>
<feature type="domain" description="STAS" evidence="3">
    <location>
        <begin position="1"/>
        <end position="108"/>
    </location>
</feature>
<gene>
    <name evidence="4" type="ORF">IRI77_10900</name>
</gene>
<dbReference type="InterPro" id="IPR002645">
    <property type="entry name" value="STAS_dom"/>
</dbReference>
<dbReference type="NCBIfam" id="TIGR00377">
    <property type="entry name" value="ant_ant_sig"/>
    <property type="match status" value="1"/>
</dbReference>
<evidence type="ECO:0000256" key="1">
    <source>
        <dbReference type="ARBA" id="ARBA00009013"/>
    </source>
</evidence>
<evidence type="ECO:0000256" key="2">
    <source>
        <dbReference type="RuleBase" id="RU003749"/>
    </source>
</evidence>
<dbReference type="PROSITE" id="PS50801">
    <property type="entry name" value="STAS"/>
    <property type="match status" value="1"/>
</dbReference>
<proteinExistence type="inferred from homology"/>
<dbReference type="CDD" id="cd07043">
    <property type="entry name" value="STAS_anti-anti-sigma_factors"/>
    <property type="match status" value="1"/>
</dbReference>
<keyword evidence="5" id="KW-1185">Reference proteome</keyword>
<dbReference type="Gene3D" id="3.30.750.24">
    <property type="entry name" value="STAS domain"/>
    <property type="match status" value="1"/>
</dbReference>
<dbReference type="KEGG" id="pfer:IRI77_10900"/>
<name>A0A7S7NY67_PALFE</name>
<dbReference type="GO" id="GO:0043856">
    <property type="term" value="F:anti-sigma factor antagonist activity"/>
    <property type="evidence" value="ECO:0007669"/>
    <property type="project" value="InterPro"/>
</dbReference>
<dbReference type="Proteomes" id="UP000593892">
    <property type="component" value="Chromosome"/>
</dbReference>
<dbReference type="SUPFAM" id="SSF52091">
    <property type="entry name" value="SpoIIaa-like"/>
    <property type="match status" value="1"/>
</dbReference>
<evidence type="ECO:0000313" key="5">
    <source>
        <dbReference type="Proteomes" id="UP000593892"/>
    </source>
</evidence>
<comment type="similarity">
    <text evidence="1 2">Belongs to the anti-sigma-factor antagonist family.</text>
</comment>
<evidence type="ECO:0000259" key="3">
    <source>
        <dbReference type="PROSITE" id="PS50801"/>
    </source>
</evidence>
<organism evidence="4 5">
    <name type="scientific">Paludibaculum fermentans</name>
    <dbReference type="NCBI Taxonomy" id="1473598"/>
    <lineage>
        <taxon>Bacteria</taxon>
        <taxon>Pseudomonadati</taxon>
        <taxon>Acidobacteriota</taxon>
        <taxon>Terriglobia</taxon>
        <taxon>Bryobacterales</taxon>
        <taxon>Bryobacteraceae</taxon>
        <taxon>Paludibaculum</taxon>
    </lineage>
</organism>
<dbReference type="InterPro" id="IPR003658">
    <property type="entry name" value="Anti-sigma_ant"/>
</dbReference>
<sequence>MERGNQGAVRVLALDGYLDAHTAPHFENAIQEEMQGGNLNMVADCGRLTYISSAGLGVFMSFIEEIRDAGGDIKLAAISPKVYQVFEVLGFPALFDILDTVEAAAAKFAEGGRKEF</sequence>
<dbReference type="Pfam" id="PF01740">
    <property type="entry name" value="STAS"/>
    <property type="match status" value="1"/>
</dbReference>